<organism evidence="8 9">
    <name type="scientific">Toxocara canis</name>
    <name type="common">Canine roundworm</name>
    <dbReference type="NCBI Taxonomy" id="6265"/>
    <lineage>
        <taxon>Eukaryota</taxon>
        <taxon>Metazoa</taxon>
        <taxon>Ecdysozoa</taxon>
        <taxon>Nematoda</taxon>
        <taxon>Chromadorea</taxon>
        <taxon>Rhabditida</taxon>
        <taxon>Spirurina</taxon>
        <taxon>Ascaridomorpha</taxon>
        <taxon>Ascaridoidea</taxon>
        <taxon>Toxocaridae</taxon>
        <taxon>Toxocara</taxon>
    </lineage>
</organism>
<feature type="domain" description="Pecanex C-terminal" evidence="7">
    <location>
        <begin position="1"/>
        <end position="31"/>
    </location>
</feature>
<evidence type="ECO:0000256" key="2">
    <source>
        <dbReference type="ARBA" id="ARBA00010170"/>
    </source>
</evidence>
<dbReference type="Proteomes" id="UP000031036">
    <property type="component" value="Unassembled WGS sequence"/>
</dbReference>
<evidence type="ECO:0000256" key="3">
    <source>
        <dbReference type="ARBA" id="ARBA00022692"/>
    </source>
</evidence>
<dbReference type="OrthoDB" id="10037631at2759"/>
<evidence type="ECO:0000313" key="8">
    <source>
        <dbReference type="EMBL" id="KHN80882.1"/>
    </source>
</evidence>
<dbReference type="AlphaFoldDB" id="A0A0B2VHC5"/>
<feature type="transmembrane region" description="Helical" evidence="6">
    <location>
        <begin position="114"/>
        <end position="133"/>
    </location>
</feature>
<feature type="non-terminal residue" evidence="8">
    <location>
        <position position="1"/>
    </location>
</feature>
<dbReference type="GO" id="GO:0007029">
    <property type="term" value="P:endoplasmic reticulum organization"/>
    <property type="evidence" value="ECO:0007669"/>
    <property type="project" value="TreeGrafter"/>
</dbReference>
<comment type="caution">
    <text evidence="6">Lacks conserved residue(s) required for the propagation of feature annotation.</text>
</comment>
<comment type="similarity">
    <text evidence="2 6">Belongs to the pecanex family.</text>
</comment>
<evidence type="ECO:0000256" key="5">
    <source>
        <dbReference type="ARBA" id="ARBA00023136"/>
    </source>
</evidence>
<sequence length="142" mass="16536">RNMINSSADQPIGYPIYVSPLTTSFVDTHPQLRCLMGPPLTPDLIFRALRYAWWSIRSHFGTSGSSSMRHMAQVLKRCKRQYCVRIARRTCSINECKFTVNLCYNIRSFMRHLLSYYFILFSCNLCALIIYVWPLPAGFSYC</sequence>
<protein>
    <recommendedName>
        <fullName evidence="6">Pecanex-like protein</fullName>
    </recommendedName>
</protein>
<dbReference type="PANTHER" id="PTHR12372">
    <property type="entry name" value="PECANEX"/>
    <property type="match status" value="1"/>
</dbReference>
<keyword evidence="4 6" id="KW-1133">Transmembrane helix</keyword>
<evidence type="ECO:0000313" key="9">
    <source>
        <dbReference type="Proteomes" id="UP000031036"/>
    </source>
</evidence>
<keyword evidence="9" id="KW-1185">Reference proteome</keyword>
<evidence type="ECO:0000256" key="4">
    <source>
        <dbReference type="ARBA" id="ARBA00022989"/>
    </source>
</evidence>
<gene>
    <name evidence="8" type="primary">Pcnxl3</name>
    <name evidence="8" type="ORF">Tcan_18831</name>
</gene>
<keyword evidence="5 6" id="KW-0472">Membrane</keyword>
<dbReference type="Pfam" id="PF05041">
    <property type="entry name" value="Pecanex_C"/>
    <property type="match status" value="1"/>
</dbReference>
<name>A0A0B2VHC5_TOXCA</name>
<keyword evidence="3 6" id="KW-0812">Transmembrane</keyword>
<proteinExistence type="inferred from homology"/>
<accession>A0A0B2VHC5</accession>
<dbReference type="PANTHER" id="PTHR12372:SF7">
    <property type="entry name" value="PROTEIN PECANEX"/>
    <property type="match status" value="1"/>
</dbReference>
<evidence type="ECO:0000256" key="6">
    <source>
        <dbReference type="RuleBase" id="RU367089"/>
    </source>
</evidence>
<reference evidence="8 9" key="1">
    <citation type="submission" date="2014-11" db="EMBL/GenBank/DDBJ databases">
        <title>Genetic blueprint of the zoonotic pathogen Toxocara canis.</title>
        <authorList>
            <person name="Zhu X.-Q."/>
            <person name="Korhonen P.K."/>
            <person name="Cai H."/>
            <person name="Young N.D."/>
            <person name="Nejsum P."/>
            <person name="von Samson-Himmelstjerna G."/>
            <person name="Boag P.R."/>
            <person name="Tan P."/>
            <person name="Li Q."/>
            <person name="Min J."/>
            <person name="Yang Y."/>
            <person name="Wang X."/>
            <person name="Fang X."/>
            <person name="Hall R.S."/>
            <person name="Hofmann A."/>
            <person name="Sternberg P.W."/>
            <person name="Jex A.R."/>
            <person name="Gasser R.B."/>
        </authorList>
    </citation>
    <scope>NUCLEOTIDE SEQUENCE [LARGE SCALE GENOMIC DNA]</scope>
    <source>
        <strain evidence="8">PN_DK_2014</strain>
    </source>
</reference>
<dbReference type="EMBL" id="JPKZ01001647">
    <property type="protein sequence ID" value="KHN80882.1"/>
    <property type="molecule type" value="Genomic_DNA"/>
</dbReference>
<dbReference type="GO" id="GO:0016020">
    <property type="term" value="C:membrane"/>
    <property type="evidence" value="ECO:0007669"/>
    <property type="project" value="UniProtKB-SubCell"/>
</dbReference>
<dbReference type="InterPro" id="IPR007735">
    <property type="entry name" value="Pecanex_C"/>
</dbReference>
<dbReference type="GO" id="GO:0005783">
    <property type="term" value="C:endoplasmic reticulum"/>
    <property type="evidence" value="ECO:0007669"/>
    <property type="project" value="TreeGrafter"/>
</dbReference>
<comment type="caution">
    <text evidence="8">The sequence shown here is derived from an EMBL/GenBank/DDBJ whole genome shotgun (WGS) entry which is preliminary data.</text>
</comment>
<evidence type="ECO:0000259" key="7">
    <source>
        <dbReference type="Pfam" id="PF05041"/>
    </source>
</evidence>
<comment type="subcellular location">
    <subcellularLocation>
        <location evidence="1 6">Membrane</location>
        <topology evidence="1 6">Multi-pass membrane protein</topology>
    </subcellularLocation>
</comment>
<dbReference type="InterPro" id="IPR039797">
    <property type="entry name" value="Pecanex"/>
</dbReference>
<evidence type="ECO:0000256" key="1">
    <source>
        <dbReference type="ARBA" id="ARBA00004141"/>
    </source>
</evidence>